<dbReference type="Gene3D" id="1.10.620.20">
    <property type="entry name" value="Ribonucleotide Reductase, subunit A"/>
    <property type="match status" value="1"/>
</dbReference>
<evidence type="ECO:0000259" key="1">
    <source>
        <dbReference type="Pfam" id="PF04945"/>
    </source>
</evidence>
<dbReference type="InterPro" id="IPR009078">
    <property type="entry name" value="Ferritin-like_SF"/>
</dbReference>
<protein>
    <submittedName>
        <fullName evidence="2">Copper-transporting P-type ATPase</fullName>
    </submittedName>
</protein>
<proteinExistence type="predicted"/>
<dbReference type="GO" id="GO:0016491">
    <property type="term" value="F:oxidoreductase activity"/>
    <property type="evidence" value="ECO:0007669"/>
    <property type="project" value="InterPro"/>
</dbReference>
<evidence type="ECO:0000313" key="2">
    <source>
        <dbReference type="EMBL" id="ALI34546.1"/>
    </source>
</evidence>
<feature type="domain" description="YHS" evidence="1">
    <location>
        <begin position="3"/>
        <end position="45"/>
    </location>
</feature>
<dbReference type="EMBL" id="CP012850">
    <property type="protein sequence ID" value="ALI34546.1"/>
    <property type="molecule type" value="Genomic_DNA"/>
</dbReference>
<keyword evidence="3" id="KW-1185">Reference proteome</keyword>
<evidence type="ECO:0000313" key="3">
    <source>
        <dbReference type="Proteomes" id="UP000058925"/>
    </source>
</evidence>
<name>A0A654LVS2_9ARCH</name>
<dbReference type="AlphaFoldDB" id="A0A654LVS2"/>
<gene>
    <name evidence="2" type="primary">actP</name>
    <name evidence="2" type="ORF">NMY3_00332</name>
</gene>
<dbReference type="Pfam" id="PF04945">
    <property type="entry name" value="YHS"/>
    <property type="match status" value="1"/>
</dbReference>
<organism evidence="2 3">
    <name type="scientific">Candidatus Nitrosocosmicus oleophilus</name>
    <dbReference type="NCBI Taxonomy" id="1353260"/>
    <lineage>
        <taxon>Archaea</taxon>
        <taxon>Nitrososphaerota</taxon>
        <taxon>Nitrososphaeria</taxon>
        <taxon>Nitrososphaerales</taxon>
        <taxon>Nitrososphaeraceae</taxon>
        <taxon>Candidatus Nitrosocosmicus</taxon>
    </lineage>
</organism>
<accession>A0A654LVS2</accession>
<dbReference type="RefSeq" id="WP_196817184.1">
    <property type="nucleotide sequence ID" value="NZ_CP012850.1"/>
</dbReference>
<dbReference type="InterPro" id="IPR007029">
    <property type="entry name" value="YHS_dom"/>
</dbReference>
<sequence>MAKDPVCNMNVDEKTAKHVSEINGNKVYLCSAVCKQELEQNPSKYGY</sequence>
<reference evidence="3" key="1">
    <citation type="submission" date="2015-10" db="EMBL/GenBank/DDBJ databases">
        <title>Niche specialization of a soil ammonia-oxidizing archaeon, Candidatus Nitrosocosmicus oleophilus.</title>
        <authorList>
            <person name="Jung M.-Y."/>
            <person name="Rhee S.-K."/>
        </authorList>
    </citation>
    <scope>NUCLEOTIDE SEQUENCE [LARGE SCALE GENOMIC DNA]</scope>
    <source>
        <strain evidence="3">MY3</strain>
    </source>
</reference>
<dbReference type="OrthoDB" id="37898at2157"/>
<dbReference type="InterPro" id="IPR012348">
    <property type="entry name" value="RNR-like"/>
</dbReference>
<dbReference type="Proteomes" id="UP000058925">
    <property type="component" value="Chromosome"/>
</dbReference>
<dbReference type="KEGG" id="taa:NMY3_00332"/>
<dbReference type="SUPFAM" id="SSF47240">
    <property type="entry name" value="Ferritin-like"/>
    <property type="match status" value="1"/>
</dbReference>
<dbReference type="GeneID" id="60420515"/>